<dbReference type="CDD" id="cd01075">
    <property type="entry name" value="NAD_bind_Leu_Phe_Val_DH"/>
    <property type="match status" value="1"/>
</dbReference>
<feature type="domain" description="Glutamate/phenylalanine/leucine/valine/L-tryptophan dehydrogenase C-terminal" evidence="7">
    <location>
        <begin position="145"/>
        <end position="348"/>
    </location>
</feature>
<evidence type="ECO:0000313" key="8">
    <source>
        <dbReference type="EMBL" id="EYF06649.1"/>
    </source>
</evidence>
<comment type="caution">
    <text evidence="8">The sequence shown here is derived from an EMBL/GenBank/DDBJ whole genome shotgun (WGS) entry which is preliminary data.</text>
</comment>
<comment type="similarity">
    <text evidence="1 6">Belongs to the Glu/Leu/Phe/Val dehydrogenases family.</text>
</comment>
<dbReference type="PANTHER" id="PTHR42722:SF1">
    <property type="entry name" value="VALINE DEHYDROGENASE"/>
    <property type="match status" value="1"/>
</dbReference>
<keyword evidence="5" id="KW-0547">Nucleotide-binding</keyword>
<dbReference type="SMART" id="SM00839">
    <property type="entry name" value="ELFV_dehydrog"/>
    <property type="match status" value="1"/>
</dbReference>
<proteinExistence type="inferred from homology"/>
<dbReference type="SUPFAM" id="SSF53223">
    <property type="entry name" value="Aminoacid dehydrogenase-like, N-terminal domain"/>
    <property type="match status" value="1"/>
</dbReference>
<feature type="binding site" evidence="5">
    <location>
        <begin position="181"/>
        <end position="186"/>
    </location>
    <ligand>
        <name>NAD(+)</name>
        <dbReference type="ChEBI" id="CHEBI:57540"/>
    </ligand>
</feature>
<evidence type="ECO:0000259" key="7">
    <source>
        <dbReference type="SMART" id="SM00839"/>
    </source>
</evidence>
<evidence type="ECO:0000256" key="1">
    <source>
        <dbReference type="ARBA" id="ARBA00006382"/>
    </source>
</evidence>
<keyword evidence="9" id="KW-1185">Reference proteome</keyword>
<evidence type="ECO:0000256" key="2">
    <source>
        <dbReference type="ARBA" id="ARBA00023002"/>
    </source>
</evidence>
<evidence type="ECO:0000313" key="9">
    <source>
        <dbReference type="Proteomes" id="UP000019678"/>
    </source>
</evidence>
<dbReference type="PIRSF" id="PIRSF000188">
    <property type="entry name" value="Phe_leu_dh"/>
    <property type="match status" value="1"/>
</dbReference>
<evidence type="ECO:0000256" key="5">
    <source>
        <dbReference type="PIRSR" id="PIRSR000188-2"/>
    </source>
</evidence>
<accession>A0A017TBP4</accession>
<sequence>MDVFERMTDYDYGEVHLKRDAGAGLRAIVAIHDTRLGPALGGCRFLTYTREEDAIVDALRLARGMTYKAALAGIPHGGGKSVLMRPATPHFDRAALFLAFGRFIEDLGGRYITAEDSGTGLEDMDVIRTATKHVCGVDQRNGGSGDPSPFTALGVRRGIEACAKIRLGRDSLEGIHVAVQGVGHVGYHLCKELFAAGARLSVADVDPLKAERAQREFGATIVSLEQIFEVDCEVLAPCALGSALNDKTIPRIKAGIIAGAANNQLAEPRHGDDLNARGILYAPDYAINAGGLINVALEVEGYDLNKARERTMKIYDTIHEIAERSGKTLTPTYRVADLMVEEKLARLGKPSWRPRS</sequence>
<dbReference type="PRINTS" id="PR00082">
    <property type="entry name" value="GLFDHDRGNASE"/>
</dbReference>
<dbReference type="Pfam" id="PF00208">
    <property type="entry name" value="ELFV_dehydrog"/>
    <property type="match status" value="1"/>
</dbReference>
<dbReference type="PANTHER" id="PTHR42722">
    <property type="entry name" value="LEUCINE DEHYDROGENASE"/>
    <property type="match status" value="1"/>
</dbReference>
<evidence type="ECO:0000256" key="3">
    <source>
        <dbReference type="ARBA" id="ARBA00023027"/>
    </source>
</evidence>
<dbReference type="AlphaFoldDB" id="A0A017TBP4"/>
<dbReference type="STRING" id="1192034.CAP_1779"/>
<evidence type="ECO:0000256" key="4">
    <source>
        <dbReference type="PIRSR" id="PIRSR000188-1"/>
    </source>
</evidence>
<dbReference type="Gene3D" id="3.40.50.720">
    <property type="entry name" value="NAD(P)-binding Rossmann-like Domain"/>
    <property type="match status" value="1"/>
</dbReference>
<dbReference type="eggNOG" id="COG0334">
    <property type="taxonomic scope" value="Bacteria"/>
</dbReference>
<dbReference type="EMBL" id="ASRX01000015">
    <property type="protein sequence ID" value="EYF06649.1"/>
    <property type="molecule type" value="Genomic_DNA"/>
</dbReference>
<evidence type="ECO:0000256" key="6">
    <source>
        <dbReference type="RuleBase" id="RU004417"/>
    </source>
</evidence>
<dbReference type="Proteomes" id="UP000019678">
    <property type="component" value="Unassembled WGS sequence"/>
</dbReference>
<dbReference type="Pfam" id="PF02812">
    <property type="entry name" value="ELFV_dehydrog_N"/>
    <property type="match status" value="1"/>
</dbReference>
<keyword evidence="3 5" id="KW-0520">NAD</keyword>
<dbReference type="Gene3D" id="3.40.50.10860">
    <property type="entry name" value="Leucine Dehydrogenase, chain A, domain 1"/>
    <property type="match status" value="1"/>
</dbReference>
<dbReference type="InterPro" id="IPR006097">
    <property type="entry name" value="Glu/Leu/Phe/Val/Trp_DH_dimer"/>
</dbReference>
<dbReference type="GO" id="GO:0006520">
    <property type="term" value="P:amino acid metabolic process"/>
    <property type="evidence" value="ECO:0007669"/>
    <property type="project" value="InterPro"/>
</dbReference>
<dbReference type="InterPro" id="IPR016211">
    <property type="entry name" value="Glu/Phe/Leu/Val/Trp_DH_bac/arc"/>
</dbReference>
<protein>
    <submittedName>
        <fullName evidence="8">Leucine dehydrogenase</fullName>
    </submittedName>
</protein>
<gene>
    <name evidence="8" type="ORF">CAP_1779</name>
</gene>
<dbReference type="InterPro" id="IPR036291">
    <property type="entry name" value="NAD(P)-bd_dom_sf"/>
</dbReference>
<organism evidence="8 9">
    <name type="scientific">Chondromyces apiculatus DSM 436</name>
    <dbReference type="NCBI Taxonomy" id="1192034"/>
    <lineage>
        <taxon>Bacteria</taxon>
        <taxon>Pseudomonadati</taxon>
        <taxon>Myxococcota</taxon>
        <taxon>Polyangia</taxon>
        <taxon>Polyangiales</taxon>
        <taxon>Polyangiaceae</taxon>
        <taxon>Chondromyces</taxon>
    </lineage>
</organism>
<dbReference type="SUPFAM" id="SSF51735">
    <property type="entry name" value="NAD(P)-binding Rossmann-fold domains"/>
    <property type="match status" value="1"/>
</dbReference>
<dbReference type="InterPro" id="IPR006095">
    <property type="entry name" value="Glu/Leu/Phe/Val/Trp_DH"/>
</dbReference>
<dbReference type="GO" id="GO:0016639">
    <property type="term" value="F:oxidoreductase activity, acting on the CH-NH2 group of donors, NAD or NADP as acceptor"/>
    <property type="evidence" value="ECO:0007669"/>
    <property type="project" value="InterPro"/>
</dbReference>
<dbReference type="InterPro" id="IPR046346">
    <property type="entry name" value="Aminoacid_DH-like_N_sf"/>
</dbReference>
<dbReference type="InterPro" id="IPR006096">
    <property type="entry name" value="Glu/Leu/Phe/Val/Trp_DH_C"/>
</dbReference>
<reference evidence="8 9" key="1">
    <citation type="submission" date="2013-05" db="EMBL/GenBank/DDBJ databases">
        <title>Genome assembly of Chondromyces apiculatus DSM 436.</title>
        <authorList>
            <person name="Sharma G."/>
            <person name="Khatri I."/>
            <person name="Kaur C."/>
            <person name="Mayilraj S."/>
            <person name="Subramanian S."/>
        </authorList>
    </citation>
    <scope>NUCLEOTIDE SEQUENCE [LARGE SCALE GENOMIC DNA]</scope>
    <source>
        <strain evidence="8 9">DSM 436</strain>
    </source>
</reference>
<dbReference type="GO" id="GO:0000166">
    <property type="term" value="F:nucleotide binding"/>
    <property type="evidence" value="ECO:0007669"/>
    <property type="project" value="UniProtKB-KW"/>
</dbReference>
<feature type="active site" description="Proton donor/acceptor" evidence="4">
    <location>
        <position position="80"/>
    </location>
</feature>
<keyword evidence="2 6" id="KW-0560">Oxidoreductase</keyword>
<name>A0A017TBP4_9BACT</name>